<keyword evidence="1" id="KW-1133">Transmembrane helix</keyword>
<protein>
    <submittedName>
        <fullName evidence="2">Microcin B17 transporter</fullName>
    </submittedName>
</protein>
<evidence type="ECO:0000256" key="1">
    <source>
        <dbReference type="SAM" id="Phobius"/>
    </source>
</evidence>
<reference evidence="2 3" key="1">
    <citation type="submission" date="2018-06" db="EMBL/GenBank/DDBJ databases">
        <authorList>
            <consortium name="Pathogen Informatics"/>
            <person name="Doyle S."/>
        </authorList>
    </citation>
    <scope>NUCLEOTIDE SEQUENCE [LARGE SCALE GENOMIC DNA]</scope>
    <source>
        <strain evidence="2 3">NCTC9381</strain>
    </source>
</reference>
<dbReference type="AlphaFoldDB" id="A0A379AMP2"/>
<dbReference type="GO" id="GO:0015833">
    <property type="term" value="P:peptide transport"/>
    <property type="evidence" value="ECO:0007669"/>
    <property type="project" value="InterPro"/>
</dbReference>
<proteinExistence type="predicted"/>
<accession>A0A379AMP2</accession>
<dbReference type="Proteomes" id="UP000254640">
    <property type="component" value="Unassembled WGS sequence"/>
</dbReference>
<dbReference type="GO" id="GO:0016020">
    <property type="term" value="C:membrane"/>
    <property type="evidence" value="ECO:0007669"/>
    <property type="project" value="InterPro"/>
</dbReference>
<name>A0A379AMP2_ENTAG</name>
<dbReference type="Pfam" id="PF05992">
    <property type="entry name" value="SbmA_BacA"/>
    <property type="match status" value="1"/>
</dbReference>
<gene>
    <name evidence="2" type="primary">sbmA_2</name>
    <name evidence="2" type="ORF">NCTC9381_04853</name>
</gene>
<sequence length="94" mass="11002">MNNYYMHNWQRLRHVEGAAQRVQEDTMRFATTLENWGVSFIQAIMTLVAFLPVLVALSHHVKRYSHPRQYSLRTGDCRCALVSVWYRFAGAGRD</sequence>
<dbReference type="EMBL" id="UGSO01000001">
    <property type="protein sequence ID" value="SUB18879.1"/>
    <property type="molecule type" value="Genomic_DNA"/>
</dbReference>
<dbReference type="GO" id="GO:1904680">
    <property type="term" value="F:peptide transmembrane transporter activity"/>
    <property type="evidence" value="ECO:0007669"/>
    <property type="project" value="InterPro"/>
</dbReference>
<evidence type="ECO:0000313" key="3">
    <source>
        <dbReference type="Proteomes" id="UP000254640"/>
    </source>
</evidence>
<dbReference type="InterPro" id="IPR009248">
    <property type="entry name" value="SbmA_BacA"/>
</dbReference>
<feature type="transmembrane region" description="Helical" evidence="1">
    <location>
        <begin position="36"/>
        <end position="57"/>
    </location>
</feature>
<keyword evidence="3" id="KW-1185">Reference proteome</keyword>
<keyword evidence="1" id="KW-0812">Transmembrane</keyword>
<evidence type="ECO:0000313" key="2">
    <source>
        <dbReference type="EMBL" id="SUB18879.1"/>
    </source>
</evidence>
<keyword evidence="1" id="KW-0472">Membrane</keyword>
<organism evidence="2 3">
    <name type="scientific">Enterobacter agglomerans</name>
    <name type="common">Erwinia herbicola</name>
    <name type="synonym">Pantoea agglomerans</name>
    <dbReference type="NCBI Taxonomy" id="549"/>
    <lineage>
        <taxon>Bacteria</taxon>
        <taxon>Pseudomonadati</taxon>
        <taxon>Pseudomonadota</taxon>
        <taxon>Gammaproteobacteria</taxon>
        <taxon>Enterobacterales</taxon>
        <taxon>Erwiniaceae</taxon>
        <taxon>Pantoea</taxon>
        <taxon>Pantoea agglomerans group</taxon>
    </lineage>
</organism>